<feature type="compositionally biased region" description="Gly residues" evidence="1">
    <location>
        <begin position="57"/>
        <end position="67"/>
    </location>
</feature>
<dbReference type="EMBL" id="JAGRRH010000011">
    <property type="protein sequence ID" value="KAG7362617.1"/>
    <property type="molecule type" value="Genomic_DNA"/>
</dbReference>
<protein>
    <submittedName>
        <fullName evidence="2">Uncharacterized protein</fullName>
    </submittedName>
</protein>
<evidence type="ECO:0000313" key="2">
    <source>
        <dbReference type="EMBL" id="KAG7339817.1"/>
    </source>
</evidence>
<organism evidence="2 4">
    <name type="scientific">Nitzschia inconspicua</name>
    <dbReference type="NCBI Taxonomy" id="303405"/>
    <lineage>
        <taxon>Eukaryota</taxon>
        <taxon>Sar</taxon>
        <taxon>Stramenopiles</taxon>
        <taxon>Ochrophyta</taxon>
        <taxon>Bacillariophyta</taxon>
        <taxon>Bacillariophyceae</taxon>
        <taxon>Bacillariophycidae</taxon>
        <taxon>Bacillariales</taxon>
        <taxon>Bacillariaceae</taxon>
        <taxon>Nitzschia</taxon>
    </lineage>
</organism>
<keyword evidence="4" id="KW-1185">Reference proteome</keyword>
<sequence length="67" mass="7495">MYQQLTRNTDLMEVYGSHSFIRAHTGKSKSHALNPKFALRESSSEPSKTLAESYGWMEGGMEGGKSR</sequence>
<evidence type="ECO:0000313" key="3">
    <source>
        <dbReference type="EMBL" id="KAG7362617.1"/>
    </source>
</evidence>
<proteinExistence type="predicted"/>
<name>A0A9K3KA75_9STRA</name>
<reference evidence="2" key="2">
    <citation type="submission" date="2021-04" db="EMBL/GenBank/DDBJ databases">
        <authorList>
            <person name="Podell S."/>
        </authorList>
    </citation>
    <scope>NUCLEOTIDE SEQUENCE</scope>
    <source>
        <strain evidence="2">Hildebrandi</strain>
    </source>
</reference>
<dbReference type="AlphaFoldDB" id="A0A9K3KA75"/>
<gene>
    <name evidence="3" type="ORF">IV203_025501</name>
    <name evidence="2" type="ORF">IV203_028278</name>
</gene>
<feature type="region of interest" description="Disordered" evidence="1">
    <location>
        <begin position="38"/>
        <end position="67"/>
    </location>
</feature>
<reference evidence="2" key="1">
    <citation type="journal article" date="2021" name="Sci. Rep.">
        <title>Diploid genomic architecture of Nitzschia inconspicua, an elite biomass production diatom.</title>
        <authorList>
            <person name="Oliver A."/>
            <person name="Podell S."/>
            <person name="Pinowska A."/>
            <person name="Traller J.C."/>
            <person name="Smith S.R."/>
            <person name="McClure R."/>
            <person name="Beliaev A."/>
            <person name="Bohutskyi P."/>
            <person name="Hill E.A."/>
            <person name="Rabines A."/>
            <person name="Zheng H."/>
            <person name="Allen L.Z."/>
            <person name="Kuo A."/>
            <person name="Grigoriev I.V."/>
            <person name="Allen A.E."/>
            <person name="Hazlebeck D."/>
            <person name="Allen E.E."/>
        </authorList>
    </citation>
    <scope>NUCLEOTIDE SEQUENCE</scope>
    <source>
        <strain evidence="2">Hildebrandi</strain>
    </source>
</reference>
<dbReference type="EMBL" id="JAGRRH010000030">
    <property type="protein sequence ID" value="KAG7339817.1"/>
    <property type="molecule type" value="Genomic_DNA"/>
</dbReference>
<comment type="caution">
    <text evidence="2">The sequence shown here is derived from an EMBL/GenBank/DDBJ whole genome shotgun (WGS) entry which is preliminary data.</text>
</comment>
<dbReference type="Proteomes" id="UP000693970">
    <property type="component" value="Unassembled WGS sequence"/>
</dbReference>
<evidence type="ECO:0000313" key="4">
    <source>
        <dbReference type="Proteomes" id="UP000693970"/>
    </source>
</evidence>
<accession>A0A9K3KA75</accession>
<evidence type="ECO:0000256" key="1">
    <source>
        <dbReference type="SAM" id="MobiDB-lite"/>
    </source>
</evidence>